<evidence type="ECO:0000313" key="7">
    <source>
        <dbReference type="Proteomes" id="UP000252132"/>
    </source>
</evidence>
<dbReference type="PANTHER" id="PTHR30371">
    <property type="entry name" value="SEC-INDEPENDENT PROTEIN TRANSLOCASE PROTEIN TATC"/>
    <property type="match status" value="1"/>
</dbReference>
<comment type="subcellular location">
    <subcellularLocation>
        <location evidence="5">Cell membrane</location>
        <topology evidence="5">Multi-pass membrane protein</topology>
    </subcellularLocation>
    <subcellularLocation>
        <location evidence="1">Membrane</location>
        <topology evidence="1">Multi-pass membrane protein</topology>
    </subcellularLocation>
</comment>
<evidence type="ECO:0000256" key="1">
    <source>
        <dbReference type="ARBA" id="ARBA00004141"/>
    </source>
</evidence>
<protein>
    <recommendedName>
        <fullName evidence="5">Sec-independent protein translocase protein TatC</fullName>
    </recommendedName>
</protein>
<keyword evidence="2 5" id="KW-0812">Transmembrane</keyword>
<dbReference type="HAMAP" id="MF_00902">
    <property type="entry name" value="TatC"/>
    <property type="match status" value="1"/>
</dbReference>
<keyword evidence="5" id="KW-1003">Cell membrane</keyword>
<dbReference type="InterPro" id="IPR019820">
    <property type="entry name" value="Sec-indep_translocase_CS"/>
</dbReference>
<keyword evidence="3 5" id="KW-1133">Transmembrane helix</keyword>
<dbReference type="Proteomes" id="UP000252132">
    <property type="component" value="Unassembled WGS sequence"/>
</dbReference>
<accession>A0A368E3T7</accession>
<feature type="transmembrane region" description="Helical" evidence="5">
    <location>
        <begin position="169"/>
        <end position="198"/>
    </location>
</feature>
<keyword evidence="5" id="KW-0811">Translocation</keyword>
<dbReference type="PROSITE" id="PS01218">
    <property type="entry name" value="TATC"/>
    <property type="match status" value="1"/>
</dbReference>
<evidence type="ECO:0000256" key="3">
    <source>
        <dbReference type="ARBA" id="ARBA00022989"/>
    </source>
</evidence>
<evidence type="ECO:0000256" key="5">
    <source>
        <dbReference type="HAMAP-Rule" id="MF_00902"/>
    </source>
</evidence>
<comment type="function">
    <text evidence="5">Part of the twin-arginine translocation (Tat) system that transports large folded proteins containing a characteristic twin-arginine motif in their signal peptide across membranes. Together with TatB, TatC is part of a receptor directly interacting with Tat signal peptides.</text>
</comment>
<dbReference type="Pfam" id="PF00902">
    <property type="entry name" value="TatC"/>
    <property type="match status" value="1"/>
</dbReference>
<organism evidence="6 7">
    <name type="scientific">PS1 clade bacterium</name>
    <dbReference type="NCBI Taxonomy" id="2175152"/>
    <lineage>
        <taxon>Bacteria</taxon>
        <taxon>Pseudomonadati</taxon>
        <taxon>Pseudomonadota</taxon>
        <taxon>Alphaproteobacteria</taxon>
        <taxon>PS1 clade</taxon>
    </lineage>
</organism>
<comment type="caution">
    <text evidence="6">The sequence shown here is derived from an EMBL/GenBank/DDBJ whole genome shotgun (WGS) entry which is preliminary data.</text>
</comment>
<dbReference type="PRINTS" id="PR01840">
    <property type="entry name" value="TATCFAMILY"/>
</dbReference>
<reference evidence="6 7" key="1">
    <citation type="journal article" date="2018" name="Microbiome">
        <title>Fine metagenomic profile of the Mediterranean stratified and mixed water columns revealed by assembly and recruitment.</title>
        <authorList>
            <person name="Haro-Moreno J.M."/>
            <person name="Lopez-Perez M."/>
            <person name="De La Torre J.R."/>
            <person name="Picazo A."/>
            <person name="Camacho A."/>
            <person name="Rodriguez-Valera F."/>
        </authorList>
    </citation>
    <scope>NUCLEOTIDE SEQUENCE [LARGE SCALE GENOMIC DNA]</scope>
    <source>
        <strain evidence="6">MED-G55</strain>
    </source>
</reference>
<dbReference type="GO" id="GO:0065002">
    <property type="term" value="P:intracellular protein transmembrane transport"/>
    <property type="evidence" value="ECO:0007669"/>
    <property type="project" value="TreeGrafter"/>
</dbReference>
<evidence type="ECO:0000313" key="6">
    <source>
        <dbReference type="EMBL" id="RCL78121.1"/>
    </source>
</evidence>
<dbReference type="PANTHER" id="PTHR30371:SF0">
    <property type="entry name" value="SEC-INDEPENDENT PROTEIN TRANSLOCASE PROTEIN TATC, CHLOROPLASTIC-RELATED"/>
    <property type="match status" value="1"/>
</dbReference>
<comment type="caution">
    <text evidence="5">Lacks conserved residue(s) required for the propagation of feature annotation.</text>
</comment>
<dbReference type="GO" id="GO:0009977">
    <property type="term" value="F:proton motive force dependent protein transmembrane transporter activity"/>
    <property type="evidence" value="ECO:0007669"/>
    <property type="project" value="TreeGrafter"/>
</dbReference>
<dbReference type="GO" id="GO:0043953">
    <property type="term" value="P:protein transport by the Tat complex"/>
    <property type="evidence" value="ECO:0007669"/>
    <property type="project" value="UniProtKB-UniRule"/>
</dbReference>
<evidence type="ECO:0000256" key="4">
    <source>
        <dbReference type="ARBA" id="ARBA00023136"/>
    </source>
</evidence>
<dbReference type="GO" id="GO:0033281">
    <property type="term" value="C:TAT protein transport complex"/>
    <property type="evidence" value="ECO:0007669"/>
    <property type="project" value="UniProtKB-UniRule"/>
</dbReference>
<comment type="subunit">
    <text evidence="5">The Tat system comprises two distinct complexes: a TatABC complex, containing multiple copies of TatA, TatB and TatC subunits, and a separate TatA complex, containing only TatA subunits. Substrates initially bind to the TatABC complex, which probably triggers association of the separate TatA complex to form the active translocon.</text>
</comment>
<dbReference type="EMBL" id="QOQF01000003">
    <property type="protein sequence ID" value="RCL78121.1"/>
    <property type="molecule type" value="Genomic_DNA"/>
</dbReference>
<keyword evidence="5" id="KW-0813">Transport</keyword>
<name>A0A368E3T7_9PROT</name>
<feature type="transmembrane region" description="Helical" evidence="5">
    <location>
        <begin position="84"/>
        <end position="105"/>
    </location>
</feature>
<proteinExistence type="inferred from homology"/>
<feature type="transmembrane region" description="Helical" evidence="5">
    <location>
        <begin position="29"/>
        <end position="51"/>
    </location>
</feature>
<comment type="similarity">
    <text evidence="5">Belongs to the TatC family.</text>
</comment>
<evidence type="ECO:0000256" key="2">
    <source>
        <dbReference type="ARBA" id="ARBA00022692"/>
    </source>
</evidence>
<keyword evidence="4 5" id="KW-0472">Membrane</keyword>
<sequence length="265" mass="29360">MADDPLMKSSEAPLMDHLVELRSRLLKSLIALAIAFAFCFYFADFIFAYLLNPYEVAAKSVSPDANLQLIYTAPHEFLFSQIKLGLFGGIFIAFPFIAFQIYSFLAPGLYKNERGAFLPYLVSAPVLFAAGAALVFFLIMPLALQFFIGMEQVSQEGADIVMMNRVSEYLGFVMTLMLAFGFCFQLPIVLSLLGRVGLVTADGLRRKRKYAIVITFIVAALLTPPDLISQIGLGVPTLFLYEISIWLVAMTQAKQSASQEEALDE</sequence>
<dbReference type="InterPro" id="IPR002033">
    <property type="entry name" value="TatC"/>
</dbReference>
<keyword evidence="5" id="KW-0653">Protein transport</keyword>
<feature type="transmembrane region" description="Helical" evidence="5">
    <location>
        <begin position="117"/>
        <end position="149"/>
    </location>
</feature>
<gene>
    <name evidence="5 6" type="primary">tatC</name>
    <name evidence="6" type="ORF">DBW69_01660</name>
</gene>
<feature type="transmembrane region" description="Helical" evidence="5">
    <location>
        <begin position="231"/>
        <end position="249"/>
    </location>
</feature>
<dbReference type="AlphaFoldDB" id="A0A368E3T7"/>
<dbReference type="NCBIfam" id="TIGR00945">
    <property type="entry name" value="tatC"/>
    <property type="match status" value="1"/>
</dbReference>